<evidence type="ECO:0000259" key="1">
    <source>
        <dbReference type="Pfam" id="PF07487"/>
    </source>
</evidence>
<dbReference type="GO" id="GO:0005085">
    <property type="term" value="F:guanyl-nucleotide exchange factor activity"/>
    <property type="evidence" value="ECO:0007669"/>
    <property type="project" value="InterPro"/>
</dbReference>
<dbReference type="OrthoDB" id="6561885at2"/>
<gene>
    <name evidence="2" type="ORF">EZJ58_3842</name>
</gene>
<dbReference type="InterPro" id="IPR035949">
    <property type="entry name" value="SopE-like_GEF_dom_sf"/>
</dbReference>
<proteinExistence type="predicted"/>
<dbReference type="InterPro" id="IPR016019">
    <property type="entry name" value="SopE_GEF_dom"/>
</dbReference>
<sequence length="272" mass="30824">MIIIKNVSSSTKMGISQSEKTEAKKPAEGYKRIFEKCISVKNNAIAYLTHAKTCYAKSIKHLISSIKLVRSDKRRSGASLQSEDDGIVLLSCKPILDAHEQFENDMAEQLTKLKEDFQEKIKDEKYKEQVIDAIFSAMYRDVKTSFKIHYFHNKPGVLGENESSLPREYLKTMGQAAYDWGVACYEKEGIYFPKGEGANPLLNAVLSILQKNNPIATRDQKNIERINREINVMVDAYCTAHGLKSPVAFESALIDINKNWQLYINKDNSTEA</sequence>
<dbReference type="GO" id="GO:0030036">
    <property type="term" value="P:actin cytoskeleton organization"/>
    <property type="evidence" value="ECO:0007669"/>
    <property type="project" value="InterPro"/>
</dbReference>
<dbReference type="SUPFAM" id="SSF81832">
    <property type="entry name" value="SopE-like GEF domain"/>
    <property type="match status" value="1"/>
</dbReference>
<comment type="caution">
    <text evidence="2">The sequence shown here is derived from an EMBL/GenBank/DDBJ whole genome shotgun (WGS) entry which is preliminary data.</text>
</comment>
<organism evidence="2 3">
    <name type="scientific">Sodalis ligni</name>
    <dbReference type="NCBI Taxonomy" id="2697027"/>
    <lineage>
        <taxon>Bacteria</taxon>
        <taxon>Pseudomonadati</taxon>
        <taxon>Pseudomonadota</taxon>
        <taxon>Gammaproteobacteria</taxon>
        <taxon>Enterobacterales</taxon>
        <taxon>Bruguierivoracaceae</taxon>
        <taxon>Sodalis</taxon>
    </lineage>
</organism>
<evidence type="ECO:0000313" key="3">
    <source>
        <dbReference type="Proteomes" id="UP000294555"/>
    </source>
</evidence>
<accession>A0A4R1NMY8</accession>
<evidence type="ECO:0000313" key="2">
    <source>
        <dbReference type="EMBL" id="TCL05640.1"/>
    </source>
</evidence>
<feature type="domain" description="Guanine nucleotide exchange factor SopE GEF" evidence="1">
    <location>
        <begin position="123"/>
        <end position="260"/>
    </location>
</feature>
<protein>
    <submittedName>
        <fullName evidence="2">SopE GEF domain-containing protein</fullName>
    </submittedName>
</protein>
<dbReference type="EMBL" id="SJOI01000001">
    <property type="protein sequence ID" value="TCL05640.1"/>
    <property type="molecule type" value="Genomic_DNA"/>
</dbReference>
<dbReference type="AlphaFoldDB" id="A0A4R1NMY8"/>
<dbReference type="RefSeq" id="WP_132924420.1">
    <property type="nucleotide sequence ID" value="NZ_SJOI01000001.1"/>
</dbReference>
<name>A0A4R1NMY8_9GAMM</name>
<dbReference type="Gene3D" id="1.10.4120.10">
    <property type="entry name" value="SopE-like, GEF domain"/>
    <property type="match status" value="1"/>
</dbReference>
<dbReference type="Proteomes" id="UP000294555">
    <property type="component" value="Unassembled WGS sequence"/>
</dbReference>
<keyword evidence="3" id="KW-1185">Reference proteome</keyword>
<dbReference type="Pfam" id="PF07487">
    <property type="entry name" value="SopE_GEF"/>
    <property type="match status" value="1"/>
</dbReference>
<reference evidence="2 3" key="1">
    <citation type="submission" date="2019-02" db="EMBL/GenBank/DDBJ databases">
        <title>Investigation of anaerobic lignin degradation for improved lignocellulosic biofuels.</title>
        <authorList>
            <person name="Deangelis K."/>
        </authorList>
    </citation>
    <scope>NUCLEOTIDE SEQUENCE [LARGE SCALE GENOMIC DNA]</scope>
    <source>
        <strain evidence="2 3">159R</strain>
    </source>
</reference>